<keyword evidence="3" id="KW-1185">Reference proteome</keyword>
<dbReference type="Proteomes" id="UP001152747">
    <property type="component" value="Unassembled WGS sequence"/>
</dbReference>
<name>A0A9P1J3A9_9PELO</name>
<accession>A0A9P1J3A9</accession>
<dbReference type="EMBL" id="CANHGI010000006">
    <property type="protein sequence ID" value="CAI5454198.1"/>
    <property type="molecule type" value="Genomic_DNA"/>
</dbReference>
<proteinExistence type="predicted"/>
<evidence type="ECO:0000256" key="1">
    <source>
        <dbReference type="SAM" id="SignalP"/>
    </source>
</evidence>
<dbReference type="AlphaFoldDB" id="A0A9P1J3A9"/>
<keyword evidence="1" id="KW-0732">Signal</keyword>
<evidence type="ECO:0000313" key="3">
    <source>
        <dbReference type="Proteomes" id="UP001152747"/>
    </source>
</evidence>
<feature type="signal peptide" evidence="1">
    <location>
        <begin position="1"/>
        <end position="18"/>
    </location>
</feature>
<protein>
    <submittedName>
        <fullName evidence="2">Uncharacterized protein</fullName>
    </submittedName>
</protein>
<organism evidence="2 3">
    <name type="scientific">Caenorhabditis angaria</name>
    <dbReference type="NCBI Taxonomy" id="860376"/>
    <lineage>
        <taxon>Eukaryota</taxon>
        <taxon>Metazoa</taxon>
        <taxon>Ecdysozoa</taxon>
        <taxon>Nematoda</taxon>
        <taxon>Chromadorea</taxon>
        <taxon>Rhabditida</taxon>
        <taxon>Rhabditina</taxon>
        <taxon>Rhabditomorpha</taxon>
        <taxon>Rhabditoidea</taxon>
        <taxon>Rhabditidae</taxon>
        <taxon>Peloderinae</taxon>
        <taxon>Caenorhabditis</taxon>
    </lineage>
</organism>
<gene>
    <name evidence="2" type="ORF">CAMP_LOCUS16835</name>
</gene>
<evidence type="ECO:0000313" key="2">
    <source>
        <dbReference type="EMBL" id="CAI5454198.1"/>
    </source>
</evidence>
<sequence>MIRLFLAISIFLAIAVNATRFDVRLELICNFQQQWQYSAYFYEHDLISPSEGMHTTPVYGSVQPSSSFAAQFDYSEGDGIGDNYYEPFLALTHTCTDTGSQATATFYLGTVPVDSAGVVIQRRYLIDTRCDAFFCVLIDKQQ</sequence>
<feature type="chain" id="PRO_5040276495" evidence="1">
    <location>
        <begin position="19"/>
        <end position="142"/>
    </location>
</feature>
<reference evidence="2" key="1">
    <citation type="submission" date="2022-11" db="EMBL/GenBank/DDBJ databases">
        <authorList>
            <person name="Kikuchi T."/>
        </authorList>
    </citation>
    <scope>NUCLEOTIDE SEQUENCE</scope>
    <source>
        <strain evidence="2">PS1010</strain>
    </source>
</reference>
<comment type="caution">
    <text evidence="2">The sequence shown here is derived from an EMBL/GenBank/DDBJ whole genome shotgun (WGS) entry which is preliminary data.</text>
</comment>